<accession>A0ABD6NXK4</accession>
<feature type="domain" description="SnoaL-like" evidence="1">
    <location>
        <begin position="21"/>
        <end position="119"/>
    </location>
</feature>
<proteinExistence type="predicted"/>
<dbReference type="InterPro" id="IPR032710">
    <property type="entry name" value="NTF2-like_dom_sf"/>
</dbReference>
<dbReference type="Gene3D" id="3.10.450.50">
    <property type="match status" value="1"/>
</dbReference>
<dbReference type="SUPFAM" id="SSF54427">
    <property type="entry name" value="NTF2-like"/>
    <property type="match status" value="1"/>
</dbReference>
<reference evidence="2 3" key="1">
    <citation type="submission" date="2016-06" db="EMBL/GenBank/DDBJ databases">
        <authorList>
            <person name="Sutton G."/>
            <person name="Brinkac L."/>
            <person name="Sanka R."/>
            <person name="Adams M."/>
            <person name="Lau E."/>
            <person name="Sam S."/>
            <person name="Sreng N."/>
            <person name="Him V."/>
            <person name="Kerleguer A."/>
            <person name="Cheng S."/>
        </authorList>
    </citation>
    <scope>NUCLEOTIDE SEQUENCE [LARGE SCALE GENOMIC DNA]</scope>
    <source>
        <strain evidence="2 3">E2978</strain>
    </source>
</reference>
<evidence type="ECO:0000313" key="3">
    <source>
        <dbReference type="Proteomes" id="UP000092086"/>
    </source>
</evidence>
<dbReference type="Pfam" id="PF12680">
    <property type="entry name" value="SnoaL_2"/>
    <property type="match status" value="1"/>
</dbReference>
<organism evidence="2 3">
    <name type="scientific">Mycobacterium alsense</name>
    <dbReference type="NCBI Taxonomy" id="324058"/>
    <lineage>
        <taxon>Bacteria</taxon>
        <taxon>Bacillati</taxon>
        <taxon>Actinomycetota</taxon>
        <taxon>Actinomycetes</taxon>
        <taxon>Mycobacteriales</taxon>
        <taxon>Mycobacteriaceae</taxon>
        <taxon>Mycobacterium</taxon>
    </lineage>
</organism>
<dbReference type="AlphaFoldDB" id="A0ABD6NXK4"/>
<dbReference type="Proteomes" id="UP000092086">
    <property type="component" value="Unassembled WGS sequence"/>
</dbReference>
<protein>
    <recommendedName>
        <fullName evidence="1">SnoaL-like domain-containing protein</fullName>
    </recommendedName>
</protein>
<evidence type="ECO:0000259" key="1">
    <source>
        <dbReference type="Pfam" id="PF12680"/>
    </source>
</evidence>
<dbReference type="EMBL" id="LZIT01000211">
    <property type="protein sequence ID" value="OBG34537.1"/>
    <property type="molecule type" value="Genomic_DNA"/>
</dbReference>
<dbReference type="InterPro" id="IPR037401">
    <property type="entry name" value="SnoaL-like"/>
</dbReference>
<evidence type="ECO:0000313" key="2">
    <source>
        <dbReference type="EMBL" id="OBG34537.1"/>
    </source>
</evidence>
<name>A0ABD6NXK4_9MYCO</name>
<sequence>MGVKEDEMSAPTAEEIRAALERHVELWNAGDKEAWLAHWKRVVPGEVTMEDPVGTPVKRGWDVMADVWDASPNADWKLGIGLLYVCGTTGAAVIRNSGTVNGQPALIQSIEIYRFGDDGSLHTSTFWDLAAGNEYAQWTAETGEAAR</sequence>
<comment type="caution">
    <text evidence="2">The sequence shown here is derived from an EMBL/GenBank/DDBJ whole genome shotgun (WGS) entry which is preliminary data.</text>
</comment>
<gene>
    <name evidence="2" type="ORF">A5672_22480</name>
</gene>